<dbReference type="OrthoDB" id="6359816at2759"/>
<proteinExistence type="predicted"/>
<dbReference type="EMBL" id="FMSP01000019">
    <property type="protein sequence ID" value="SCV73824.1"/>
    <property type="molecule type" value="Genomic_DNA"/>
</dbReference>
<keyword evidence="2" id="KW-1185">Reference proteome</keyword>
<evidence type="ECO:0000313" key="2">
    <source>
        <dbReference type="Proteomes" id="UP000198372"/>
    </source>
</evidence>
<reference evidence="2" key="1">
    <citation type="submission" date="2016-09" db="EMBL/GenBank/DDBJ databases">
        <authorList>
            <person name="Jeantristanb JTB J.-T."/>
            <person name="Ricardo R."/>
        </authorList>
    </citation>
    <scope>NUCLEOTIDE SEQUENCE [LARGE SCALE GENOMIC DNA]</scope>
</reference>
<sequence length="140" mass="15391">MFEPTSVTHHFVLSLRKVDLSTAHWSASFPVVTRLSQGPEPECMTSWRIDYVPNPPMLVLVEDMAGCSRKQGGSMHLRRSVDLSTSATVLVCEETANQASPVTIGRAVWDPHAALLGWSTAVERCKIDGGILRQLVMDSQ</sequence>
<organism evidence="1 2">
    <name type="scientific">Microbotryum intermedium</name>
    <dbReference type="NCBI Taxonomy" id="269621"/>
    <lineage>
        <taxon>Eukaryota</taxon>
        <taxon>Fungi</taxon>
        <taxon>Dikarya</taxon>
        <taxon>Basidiomycota</taxon>
        <taxon>Pucciniomycotina</taxon>
        <taxon>Microbotryomycetes</taxon>
        <taxon>Microbotryales</taxon>
        <taxon>Microbotryaceae</taxon>
        <taxon>Microbotryum</taxon>
    </lineage>
</organism>
<protein>
    <submittedName>
        <fullName evidence="1">BQ2448_6254 protein</fullName>
    </submittedName>
</protein>
<dbReference type="Proteomes" id="UP000198372">
    <property type="component" value="Unassembled WGS sequence"/>
</dbReference>
<evidence type="ECO:0000313" key="1">
    <source>
        <dbReference type="EMBL" id="SCV73824.1"/>
    </source>
</evidence>
<name>A0A238FPK7_9BASI</name>
<accession>A0A238FPK7</accession>
<dbReference type="AlphaFoldDB" id="A0A238FPK7"/>
<gene>
    <name evidence="1" type="ORF">BQ2448_6254</name>
</gene>